<sequence length="276" mass="31413">MTQKLKVPATSLLVLEKAIPLYGSPLQQTYINAIDFSEVSQASRDMTRAYPPGADMIYYRKQAIRETIRLRMEQFPVQQMVILGAGLDPLSLYLLETYPGRLSRIIEVDNGYIDVKKKIYEEILHIKGLQFVHCDLTDIVLLEALLKQHGYSADEPTIIILEGVIPYISNEEFVLVMQLFSSPGRQNQGIVDYALAYSDIPDNYLVYHRNLLKAMEAQLNITVNLNTRQQISDLVARFGQLDYLEPLFETEKRLTGTNRAFHQPGHGSVEMAVFSL</sequence>
<dbReference type="OrthoDB" id="652025at2"/>
<dbReference type="EMBL" id="QFFJ01000002">
    <property type="protein sequence ID" value="RBL88882.1"/>
    <property type="molecule type" value="Genomic_DNA"/>
</dbReference>
<dbReference type="Proteomes" id="UP000253410">
    <property type="component" value="Unassembled WGS sequence"/>
</dbReference>
<keyword evidence="1" id="KW-0489">Methyltransferase</keyword>
<reference evidence="3 4" key="1">
    <citation type="submission" date="2018-05" db="EMBL/GenBank/DDBJ databases">
        <title>Chitinophaga sp. K3CV102501T nov., isolated from isolated from a monsoon evergreen broad-leaved forest soil.</title>
        <authorList>
            <person name="Lv Y."/>
        </authorList>
    </citation>
    <scope>NUCLEOTIDE SEQUENCE [LARGE SCALE GENOMIC DNA]</scope>
    <source>
        <strain evidence="3 4">GDMCC 1.1325</strain>
    </source>
</reference>
<dbReference type="InterPro" id="IPR007213">
    <property type="entry name" value="Ppm1/Ppm2/Tcmp"/>
</dbReference>
<name>A0A365XRB8_9BACT</name>
<dbReference type="GO" id="GO:0032259">
    <property type="term" value="P:methylation"/>
    <property type="evidence" value="ECO:0007669"/>
    <property type="project" value="UniProtKB-KW"/>
</dbReference>
<dbReference type="Pfam" id="PF04072">
    <property type="entry name" value="LCM"/>
    <property type="match status" value="1"/>
</dbReference>
<dbReference type="InterPro" id="IPR029063">
    <property type="entry name" value="SAM-dependent_MTases_sf"/>
</dbReference>
<comment type="caution">
    <text evidence="3">The sequence shown here is derived from an EMBL/GenBank/DDBJ whole genome shotgun (WGS) entry which is preliminary data.</text>
</comment>
<dbReference type="AlphaFoldDB" id="A0A365XRB8"/>
<gene>
    <name evidence="3" type="ORF">DF182_20240</name>
</gene>
<evidence type="ECO:0000256" key="1">
    <source>
        <dbReference type="ARBA" id="ARBA00022603"/>
    </source>
</evidence>
<organism evidence="3 4">
    <name type="scientific">Chitinophaga flava</name>
    <dbReference type="NCBI Taxonomy" id="2259036"/>
    <lineage>
        <taxon>Bacteria</taxon>
        <taxon>Pseudomonadati</taxon>
        <taxon>Bacteroidota</taxon>
        <taxon>Chitinophagia</taxon>
        <taxon>Chitinophagales</taxon>
        <taxon>Chitinophagaceae</taxon>
        <taxon>Chitinophaga</taxon>
    </lineage>
</organism>
<evidence type="ECO:0000313" key="3">
    <source>
        <dbReference type="EMBL" id="RBL88882.1"/>
    </source>
</evidence>
<dbReference type="RefSeq" id="WP_113617624.1">
    <property type="nucleotide sequence ID" value="NZ_QFFJ01000002.1"/>
</dbReference>
<dbReference type="Gene3D" id="3.40.50.150">
    <property type="entry name" value="Vaccinia Virus protein VP39"/>
    <property type="match status" value="1"/>
</dbReference>
<evidence type="ECO:0000313" key="4">
    <source>
        <dbReference type="Proteomes" id="UP000253410"/>
    </source>
</evidence>
<dbReference type="GO" id="GO:0008168">
    <property type="term" value="F:methyltransferase activity"/>
    <property type="evidence" value="ECO:0007669"/>
    <property type="project" value="UniProtKB-KW"/>
</dbReference>
<protein>
    <recommendedName>
        <fullName evidence="5">Leucine carboxyl methyltransferase</fullName>
    </recommendedName>
</protein>
<dbReference type="SUPFAM" id="SSF53335">
    <property type="entry name" value="S-adenosyl-L-methionine-dependent methyltransferases"/>
    <property type="match status" value="1"/>
</dbReference>
<keyword evidence="2" id="KW-0808">Transferase</keyword>
<keyword evidence="4" id="KW-1185">Reference proteome</keyword>
<accession>A0A365XRB8</accession>
<evidence type="ECO:0000256" key="2">
    <source>
        <dbReference type="ARBA" id="ARBA00022679"/>
    </source>
</evidence>
<evidence type="ECO:0008006" key="5">
    <source>
        <dbReference type="Google" id="ProtNLM"/>
    </source>
</evidence>
<proteinExistence type="predicted"/>